<name>A0A8H5G024_9AGAR</name>
<organism evidence="1 2">
    <name type="scientific">Tetrapyrgos nigripes</name>
    <dbReference type="NCBI Taxonomy" id="182062"/>
    <lineage>
        <taxon>Eukaryota</taxon>
        <taxon>Fungi</taxon>
        <taxon>Dikarya</taxon>
        <taxon>Basidiomycota</taxon>
        <taxon>Agaricomycotina</taxon>
        <taxon>Agaricomycetes</taxon>
        <taxon>Agaricomycetidae</taxon>
        <taxon>Agaricales</taxon>
        <taxon>Marasmiineae</taxon>
        <taxon>Marasmiaceae</taxon>
        <taxon>Tetrapyrgos</taxon>
    </lineage>
</organism>
<evidence type="ECO:0000313" key="1">
    <source>
        <dbReference type="EMBL" id="KAF5355541.1"/>
    </source>
</evidence>
<gene>
    <name evidence="1" type="ORF">D9758_006280</name>
</gene>
<sequence length="214" mass="24402">MIFYSRETFVLFLKLIRQRLRIPSSPWQQIMDRFFEIRDADKSMPMDTYNENDLSAHLHRYGLYTMAYLRPLRKPGLFSKWDSVPMVVRIILSVPRAKLRNVFSGPDVGTPLLQCDIAAHGMQNVFSSLHLAFGKVISVDDARNPRVIIEEDPQGQEGSLPLLVSFIMPSFLLANIPDQEAVNVSFGLRSYPGSLPFVKKLGDMLRIFTGEIAR</sequence>
<protein>
    <submittedName>
        <fullName evidence="1">Uncharacterized protein</fullName>
    </submittedName>
</protein>
<proteinExistence type="predicted"/>
<reference evidence="1 2" key="1">
    <citation type="journal article" date="2020" name="ISME J.">
        <title>Uncovering the hidden diversity of litter-decomposition mechanisms in mushroom-forming fungi.</title>
        <authorList>
            <person name="Floudas D."/>
            <person name="Bentzer J."/>
            <person name="Ahren D."/>
            <person name="Johansson T."/>
            <person name="Persson P."/>
            <person name="Tunlid A."/>
        </authorList>
    </citation>
    <scope>NUCLEOTIDE SEQUENCE [LARGE SCALE GENOMIC DNA]</scope>
    <source>
        <strain evidence="1 2">CBS 291.85</strain>
    </source>
</reference>
<keyword evidence="2" id="KW-1185">Reference proteome</keyword>
<dbReference type="AlphaFoldDB" id="A0A8H5G024"/>
<accession>A0A8H5G024</accession>
<evidence type="ECO:0000313" key="2">
    <source>
        <dbReference type="Proteomes" id="UP000559256"/>
    </source>
</evidence>
<dbReference type="EMBL" id="JAACJM010000056">
    <property type="protein sequence ID" value="KAF5355541.1"/>
    <property type="molecule type" value="Genomic_DNA"/>
</dbReference>
<comment type="caution">
    <text evidence="1">The sequence shown here is derived from an EMBL/GenBank/DDBJ whole genome shotgun (WGS) entry which is preliminary data.</text>
</comment>
<dbReference type="OrthoDB" id="432970at2759"/>
<dbReference type="Proteomes" id="UP000559256">
    <property type="component" value="Unassembled WGS sequence"/>
</dbReference>